<dbReference type="GO" id="GO:0006096">
    <property type="term" value="P:glycolytic process"/>
    <property type="evidence" value="ECO:0007669"/>
    <property type="project" value="InterPro"/>
</dbReference>
<keyword evidence="13 19" id="KW-0418">Kinase</keyword>
<organism evidence="21 22">
    <name type="scientific">Malus domestica</name>
    <name type="common">Apple</name>
    <name type="synonym">Pyrus malus</name>
    <dbReference type="NCBI Taxonomy" id="3750"/>
    <lineage>
        <taxon>Eukaryota</taxon>
        <taxon>Viridiplantae</taxon>
        <taxon>Streptophyta</taxon>
        <taxon>Embryophyta</taxon>
        <taxon>Tracheophyta</taxon>
        <taxon>Spermatophyta</taxon>
        <taxon>Magnoliopsida</taxon>
        <taxon>eudicotyledons</taxon>
        <taxon>Gunneridae</taxon>
        <taxon>Pentapetalae</taxon>
        <taxon>rosids</taxon>
        <taxon>fabids</taxon>
        <taxon>Rosales</taxon>
        <taxon>Rosaceae</taxon>
        <taxon>Amygdaloideae</taxon>
        <taxon>Maleae</taxon>
        <taxon>Malus</taxon>
    </lineage>
</organism>
<evidence type="ECO:0000313" key="21">
    <source>
        <dbReference type="EMBL" id="RXH98579.1"/>
    </source>
</evidence>
<evidence type="ECO:0000256" key="9">
    <source>
        <dbReference type="ARBA" id="ARBA00022640"/>
    </source>
</evidence>
<evidence type="ECO:0000256" key="17">
    <source>
        <dbReference type="PIRSR" id="PIRSR000724-1"/>
    </source>
</evidence>
<dbReference type="GO" id="GO:0046872">
    <property type="term" value="F:metal ion binding"/>
    <property type="evidence" value="ECO:0007669"/>
    <property type="project" value="UniProtKB-KW"/>
</dbReference>
<dbReference type="EC" id="2.7.2.3" evidence="6 19"/>
<dbReference type="PANTHER" id="PTHR11406">
    <property type="entry name" value="PHOSPHOGLYCERATE KINASE"/>
    <property type="match status" value="1"/>
</dbReference>
<keyword evidence="7" id="KW-0150">Chloroplast</keyword>
<evidence type="ECO:0000256" key="5">
    <source>
        <dbReference type="ARBA" id="ARBA00008982"/>
    </source>
</evidence>
<dbReference type="GO" id="GO:0005524">
    <property type="term" value="F:ATP binding"/>
    <property type="evidence" value="ECO:0007669"/>
    <property type="project" value="UniProtKB-KW"/>
</dbReference>
<feature type="binding site" evidence="17">
    <location>
        <position position="218"/>
    </location>
    <ligand>
        <name>(2R)-3-phosphoglycerate</name>
        <dbReference type="ChEBI" id="CHEBI:58272"/>
    </ligand>
</feature>
<feature type="binding site" evidence="18">
    <location>
        <begin position="420"/>
        <end position="423"/>
    </location>
    <ligand>
        <name>ATP</name>
        <dbReference type="ChEBI" id="CHEBI:30616"/>
    </ligand>
</feature>
<evidence type="ECO:0000256" key="8">
    <source>
        <dbReference type="ARBA" id="ARBA00022567"/>
    </source>
</evidence>
<keyword evidence="15" id="KW-0460">Magnesium</keyword>
<protein>
    <recommendedName>
        <fullName evidence="6 19">Phosphoglycerate kinase</fullName>
        <ecNumber evidence="6 19">2.7.2.3</ecNumber>
    </recommendedName>
</protein>
<dbReference type="Gene3D" id="3.40.50.1260">
    <property type="entry name" value="Phosphoglycerate kinase, N-terminal domain"/>
    <property type="match status" value="2"/>
</dbReference>
<dbReference type="GO" id="GO:0004618">
    <property type="term" value="F:phosphoglycerate kinase activity"/>
    <property type="evidence" value="ECO:0007669"/>
    <property type="project" value="UniProtKB-EC"/>
</dbReference>
<feature type="binding site" evidence="17">
    <location>
        <position position="115"/>
    </location>
    <ligand>
        <name>(2R)-3-phosphoglycerate</name>
        <dbReference type="ChEBI" id="CHEBI:58272"/>
    </ligand>
</feature>
<dbReference type="InterPro" id="IPR015911">
    <property type="entry name" value="Phosphoglycerate_kinase_CS"/>
</dbReference>
<evidence type="ECO:0000256" key="3">
    <source>
        <dbReference type="ARBA" id="ARBA00004229"/>
    </source>
</evidence>
<dbReference type="PANTHER" id="PTHR11406:SF23">
    <property type="entry name" value="PHOSPHOGLYCERATE KINASE 1, CHLOROPLASTIC-RELATED"/>
    <property type="match status" value="1"/>
</dbReference>
<evidence type="ECO:0000256" key="15">
    <source>
        <dbReference type="ARBA" id="ARBA00022842"/>
    </source>
</evidence>
<dbReference type="GO" id="GO:0006094">
    <property type="term" value="P:gluconeogenesis"/>
    <property type="evidence" value="ECO:0007669"/>
    <property type="project" value="TreeGrafter"/>
</dbReference>
<evidence type="ECO:0000256" key="12">
    <source>
        <dbReference type="ARBA" id="ARBA00022741"/>
    </source>
</evidence>
<dbReference type="PIRSF" id="PIRSF000724">
    <property type="entry name" value="Pgk"/>
    <property type="match status" value="1"/>
</dbReference>
<comment type="pathway">
    <text evidence="4">Carbohydrate biosynthesis; Calvin cycle.</text>
</comment>
<evidence type="ECO:0000256" key="18">
    <source>
        <dbReference type="PIRSR" id="PIRSR000724-2"/>
    </source>
</evidence>
<dbReference type="STRING" id="3750.A0A498JRL5"/>
<comment type="cofactor">
    <cofactor evidence="2">
        <name>Mg(2+)</name>
        <dbReference type="ChEBI" id="CHEBI:18420"/>
    </cofactor>
</comment>
<gene>
    <name evidence="21" type="ORF">DVH24_010904</name>
</gene>
<keyword evidence="11" id="KW-0479">Metal-binding</keyword>
<dbReference type="GO" id="GO:0010027">
    <property type="term" value="P:thylakoid membrane organization"/>
    <property type="evidence" value="ECO:0007669"/>
    <property type="project" value="UniProtKB-ARBA"/>
</dbReference>
<dbReference type="GO" id="GO:0016020">
    <property type="term" value="C:membrane"/>
    <property type="evidence" value="ECO:0007669"/>
    <property type="project" value="GOC"/>
</dbReference>
<dbReference type="InterPro" id="IPR015824">
    <property type="entry name" value="Phosphoglycerate_kinase_N"/>
</dbReference>
<evidence type="ECO:0000256" key="19">
    <source>
        <dbReference type="RuleBase" id="RU000532"/>
    </source>
</evidence>
<keyword evidence="16" id="KW-0809">Transit peptide</keyword>
<proteinExistence type="inferred from homology"/>
<evidence type="ECO:0000256" key="20">
    <source>
        <dbReference type="RuleBase" id="RU000696"/>
    </source>
</evidence>
<evidence type="ECO:0000256" key="11">
    <source>
        <dbReference type="ARBA" id="ARBA00022723"/>
    </source>
</evidence>
<keyword evidence="14 18" id="KW-0067">ATP-binding</keyword>
<reference evidence="21 22" key="1">
    <citation type="submission" date="2018-10" db="EMBL/GenBank/DDBJ databases">
        <title>A high-quality apple genome assembly.</title>
        <authorList>
            <person name="Hu J."/>
        </authorList>
    </citation>
    <scope>NUCLEOTIDE SEQUENCE [LARGE SCALE GENOMIC DNA]</scope>
    <source>
        <strain evidence="22">cv. HFTH1</strain>
        <tissue evidence="21">Young leaf</tissue>
    </source>
</reference>
<comment type="similarity">
    <text evidence="5 19">Belongs to the phosphoglycerate kinase family.</text>
</comment>
<dbReference type="FunFam" id="3.40.50.1260:FF:000007">
    <property type="entry name" value="Phosphoglycerate kinase"/>
    <property type="match status" value="1"/>
</dbReference>
<dbReference type="Proteomes" id="UP000290289">
    <property type="component" value="Chromosome 5"/>
</dbReference>
<comment type="catalytic activity">
    <reaction evidence="1 19">
        <text>(2R)-3-phosphoglycerate + ATP = (2R)-3-phospho-glyceroyl phosphate + ADP</text>
        <dbReference type="Rhea" id="RHEA:14801"/>
        <dbReference type="ChEBI" id="CHEBI:30616"/>
        <dbReference type="ChEBI" id="CHEBI:57604"/>
        <dbReference type="ChEBI" id="CHEBI:58272"/>
        <dbReference type="ChEBI" id="CHEBI:456216"/>
        <dbReference type="EC" id="2.7.2.3"/>
    </reaction>
</comment>
<comment type="subcellular location">
    <subcellularLocation>
        <location evidence="3">Plastid</location>
        <location evidence="3">Chloroplast</location>
    </subcellularLocation>
</comment>
<name>A0A498JRL5_MALDO</name>
<keyword evidence="12" id="KW-0547">Nucleotide-binding</keyword>
<dbReference type="GO" id="GO:0019375">
    <property type="term" value="P:galactolipid biosynthetic process"/>
    <property type="evidence" value="ECO:0007669"/>
    <property type="project" value="UniProtKB-ARBA"/>
</dbReference>
<evidence type="ECO:0000256" key="14">
    <source>
        <dbReference type="ARBA" id="ARBA00022840"/>
    </source>
</evidence>
<dbReference type="InterPro" id="IPR001576">
    <property type="entry name" value="Phosphoglycerate_kinase"/>
</dbReference>
<feature type="binding site" evidence="18">
    <location>
        <position position="391"/>
    </location>
    <ligand>
        <name>ATP</name>
        <dbReference type="ChEBI" id="CHEBI:30616"/>
    </ligand>
</feature>
<evidence type="ECO:0000256" key="7">
    <source>
        <dbReference type="ARBA" id="ARBA00022528"/>
    </source>
</evidence>
<dbReference type="AlphaFoldDB" id="A0A498JRL5"/>
<comment type="caution">
    <text evidence="21">The sequence shown here is derived from an EMBL/GenBank/DDBJ whole genome shotgun (WGS) entry which is preliminary data.</text>
</comment>
<dbReference type="PRINTS" id="PR00477">
    <property type="entry name" value="PHGLYCKINASE"/>
</dbReference>
<dbReference type="GO" id="GO:0009507">
    <property type="term" value="C:chloroplast"/>
    <property type="evidence" value="ECO:0007669"/>
    <property type="project" value="UniProtKB-SubCell"/>
</dbReference>
<keyword evidence="9" id="KW-0934">Plastid</keyword>
<sequence>MASTTAPTTFSLLHSATASTSRTRASLSHVSLPSSLKPTALRRLGFSAADPLLALQVASKVRSFGSGKGVRGVVAMAKKSVGDLSAAELKGKKVFVRADLNVPLDDSQNITDDTRIRAAIPTIKHLIENGAKVILSSHLGRPKGVTPKFSLAPLVVKAEDSIGPEVEKLVASLPEGGVLLLENVRFYKEEEKNDPEHAKKLAALADLYVNDAFGTAHRAHASTEGVTKFLRPSVAGFLLQKELDYLVGAVSSPKRPFAAIVGGSKVSSKIGVIESLLEKVDILLLGGGMIFTFYKAQGLSVGSSLVEEDKLELATSLMAKAKAKGVSLLLPTDVVIADKFAPDANSKIVPASSIPDGWMGLDIGPDSIKTFNDALDTTKTIIWNGPMGVFEFDKFAEGTESVAKKLAELSGKGVTTIIGGGDSVAAVEKVGVASVMSHISTGGGASLELLEGKELPGVLALDEAILVPV</sequence>
<dbReference type="GO" id="GO:0004672">
    <property type="term" value="F:protein kinase activity"/>
    <property type="evidence" value="ECO:0007669"/>
    <property type="project" value="UniProtKB-ARBA"/>
</dbReference>
<dbReference type="HAMAP" id="MF_00145">
    <property type="entry name" value="Phosphoglyc_kinase"/>
    <property type="match status" value="1"/>
</dbReference>
<dbReference type="Gramene" id="mRNA:MD05G0195700">
    <property type="protein sequence ID" value="mRNA:MD05G0195700"/>
    <property type="gene ID" value="MD05G0195700"/>
</dbReference>
<dbReference type="GO" id="GO:0019253">
    <property type="term" value="P:reductive pentose-phosphate cycle"/>
    <property type="evidence" value="ECO:0007669"/>
    <property type="project" value="UniProtKB-KW"/>
</dbReference>
<feature type="binding site" evidence="18">
    <location>
        <position position="269"/>
    </location>
    <ligand>
        <name>ATP</name>
        <dbReference type="ChEBI" id="CHEBI:30616"/>
    </ligand>
</feature>
<evidence type="ECO:0000256" key="6">
    <source>
        <dbReference type="ARBA" id="ARBA00013061"/>
    </source>
</evidence>
<evidence type="ECO:0000256" key="13">
    <source>
        <dbReference type="ARBA" id="ARBA00022777"/>
    </source>
</evidence>
<keyword evidence="22" id="KW-1185">Reference proteome</keyword>
<evidence type="ECO:0000256" key="1">
    <source>
        <dbReference type="ARBA" id="ARBA00000642"/>
    </source>
</evidence>
<evidence type="ECO:0000256" key="4">
    <source>
        <dbReference type="ARBA" id="ARBA00005215"/>
    </source>
</evidence>
<accession>A0A498JRL5</accession>
<evidence type="ECO:0000313" key="22">
    <source>
        <dbReference type="Proteomes" id="UP000290289"/>
    </source>
</evidence>
<feature type="binding site" evidence="17">
    <location>
        <position position="185"/>
    </location>
    <ligand>
        <name>(2R)-3-phosphoglycerate</name>
        <dbReference type="ChEBI" id="CHEBI:58272"/>
    </ligand>
</feature>
<dbReference type="CDD" id="cd00318">
    <property type="entry name" value="Phosphoglycerate_kinase"/>
    <property type="match status" value="1"/>
</dbReference>
<dbReference type="PROSITE" id="PS00111">
    <property type="entry name" value="PGLYCERATE_KINASE"/>
    <property type="match status" value="1"/>
</dbReference>
<dbReference type="SUPFAM" id="SSF53748">
    <property type="entry name" value="Phosphoglycerate kinase"/>
    <property type="match status" value="1"/>
</dbReference>
<comment type="subunit">
    <text evidence="20">Monomer.</text>
</comment>
<keyword evidence="10 19" id="KW-0808">Transferase</keyword>
<dbReference type="GO" id="GO:0043531">
    <property type="term" value="F:ADP binding"/>
    <property type="evidence" value="ECO:0007669"/>
    <property type="project" value="TreeGrafter"/>
</dbReference>
<dbReference type="GO" id="GO:0005829">
    <property type="term" value="C:cytosol"/>
    <property type="evidence" value="ECO:0007669"/>
    <property type="project" value="TreeGrafter"/>
</dbReference>
<feature type="binding site" evidence="17">
    <location>
        <begin position="138"/>
        <end position="141"/>
    </location>
    <ligand>
        <name>substrate</name>
    </ligand>
</feature>
<dbReference type="FunFam" id="3.40.50.1260:FF:000014">
    <property type="entry name" value="Phosphoglycerate kinase"/>
    <property type="match status" value="1"/>
</dbReference>
<dbReference type="InterPro" id="IPR036043">
    <property type="entry name" value="Phosphoglycerate_kinase_sf"/>
</dbReference>
<evidence type="ECO:0000256" key="2">
    <source>
        <dbReference type="ARBA" id="ARBA00001946"/>
    </source>
</evidence>
<evidence type="ECO:0000256" key="16">
    <source>
        <dbReference type="ARBA" id="ARBA00022946"/>
    </source>
</evidence>
<dbReference type="EMBL" id="RDQH01000331">
    <property type="protein sequence ID" value="RXH98579.1"/>
    <property type="molecule type" value="Genomic_DNA"/>
</dbReference>
<evidence type="ECO:0000256" key="10">
    <source>
        <dbReference type="ARBA" id="ARBA00022679"/>
    </source>
</evidence>
<dbReference type="Pfam" id="PF00162">
    <property type="entry name" value="PGK"/>
    <property type="match status" value="1"/>
</dbReference>
<feature type="binding site" evidence="17">
    <location>
        <begin position="99"/>
        <end position="101"/>
    </location>
    <ligand>
        <name>substrate</name>
    </ligand>
</feature>
<keyword evidence="8" id="KW-0113">Calvin cycle</keyword>